<dbReference type="OrthoDB" id="9808017at2"/>
<dbReference type="Proteomes" id="UP000054623">
    <property type="component" value="Unassembled WGS sequence"/>
</dbReference>
<dbReference type="InterPro" id="IPR005149">
    <property type="entry name" value="Tscrpt_reg_PadR_N"/>
</dbReference>
<reference evidence="2" key="1">
    <citation type="submission" date="2014-07" db="EMBL/GenBank/DDBJ databases">
        <authorList>
            <person name="Hornung V.Bastian."/>
        </authorList>
    </citation>
    <scope>NUCLEOTIDE SEQUENCE</scope>
    <source>
        <strain evidence="2">PCE-S</strain>
    </source>
</reference>
<dbReference type="AlphaFoldDB" id="A0A098B8D9"/>
<accession>A0A098B8D9</accession>
<protein>
    <submittedName>
        <fullName evidence="3">PadR family transcriptional regulator</fullName>
    </submittedName>
    <submittedName>
        <fullName evidence="2">Transcriptional regulator, PadR</fullName>
    </submittedName>
</protein>
<dbReference type="EMBL" id="LOCK01000011">
    <property type="protein sequence ID" value="KTE92757.1"/>
    <property type="molecule type" value="Genomic_DNA"/>
</dbReference>
<dbReference type="RefSeq" id="WP_011461784.1">
    <property type="nucleotide sequence ID" value="NZ_JAYFNZ010000013.1"/>
</dbReference>
<dbReference type="PANTHER" id="PTHR43252">
    <property type="entry name" value="TRANSCRIPTIONAL REGULATOR YQJI"/>
    <property type="match status" value="1"/>
</dbReference>
<dbReference type="PANTHER" id="PTHR43252:SF7">
    <property type="entry name" value="TRANSCRIPTIONAL REGULATOR YQJI"/>
    <property type="match status" value="1"/>
</dbReference>
<dbReference type="InterPro" id="IPR036388">
    <property type="entry name" value="WH-like_DNA-bd_sf"/>
</dbReference>
<dbReference type="EMBL" id="LK996017">
    <property type="protein sequence ID" value="CDX04625.1"/>
    <property type="molecule type" value="Genomic_DNA"/>
</dbReference>
<organism evidence="2">
    <name type="scientific">Desulfitobacterium hafniense</name>
    <name type="common">Desulfitobacterium frappieri</name>
    <dbReference type="NCBI Taxonomy" id="49338"/>
    <lineage>
        <taxon>Bacteria</taxon>
        <taxon>Bacillati</taxon>
        <taxon>Bacillota</taxon>
        <taxon>Clostridia</taxon>
        <taxon>Eubacteriales</taxon>
        <taxon>Desulfitobacteriaceae</taxon>
        <taxon>Desulfitobacterium</taxon>
    </lineage>
</organism>
<name>A0A098B8D9_DESHA</name>
<sequence length="115" mass="13212">MPIDKSLLTGSTTMLILKLLEEADMYGYQMIEELSKKSQNIFELKAGTLYPLLHSLEQKNMLTSYEKSTSNLRVRKYYSITKTGRKYLDEKTKEWKVYTSAVNNVLGGVDFATVQ</sequence>
<proteinExistence type="predicted"/>
<dbReference type="Gene3D" id="1.10.10.10">
    <property type="entry name" value="Winged helix-like DNA-binding domain superfamily/Winged helix DNA-binding domain"/>
    <property type="match status" value="1"/>
</dbReference>
<dbReference type="InterPro" id="IPR036390">
    <property type="entry name" value="WH_DNA-bd_sf"/>
</dbReference>
<evidence type="ECO:0000313" key="4">
    <source>
        <dbReference type="Proteomes" id="UP000054623"/>
    </source>
</evidence>
<dbReference type="Pfam" id="PF03551">
    <property type="entry name" value="PadR"/>
    <property type="match status" value="1"/>
</dbReference>
<reference evidence="3 4" key="2">
    <citation type="submission" date="2015-12" db="EMBL/GenBank/DDBJ databases">
        <title>Draft Genome Sequence of Desulfitobacterium hafniense Strain DH, a Sulfate-reducing Bacterium Isolated from Paddy Soils.</title>
        <authorList>
            <person name="Bao P."/>
            <person name="Zhang X."/>
            <person name="Li G."/>
        </authorList>
    </citation>
    <scope>NUCLEOTIDE SEQUENCE [LARGE SCALE GENOMIC DNA]</scope>
    <source>
        <strain evidence="3 4">DH</strain>
    </source>
</reference>
<dbReference type="SUPFAM" id="SSF46785">
    <property type="entry name" value="Winged helix' DNA-binding domain"/>
    <property type="match status" value="1"/>
</dbReference>
<gene>
    <name evidence="3" type="ORF">AT727_17685</name>
    <name evidence="2" type="ORF">DPCES_4739</name>
</gene>
<evidence type="ECO:0000313" key="2">
    <source>
        <dbReference type="EMBL" id="CDX04625.1"/>
    </source>
</evidence>
<evidence type="ECO:0000259" key="1">
    <source>
        <dbReference type="Pfam" id="PF03551"/>
    </source>
</evidence>
<feature type="domain" description="Transcription regulator PadR N-terminal" evidence="1">
    <location>
        <begin position="16"/>
        <end position="89"/>
    </location>
</feature>
<evidence type="ECO:0000313" key="3">
    <source>
        <dbReference type="EMBL" id="KTE92757.1"/>
    </source>
</evidence>
<dbReference type="PATRIC" id="fig|49338.4.peg.5096"/>